<evidence type="ECO:0000313" key="1">
    <source>
        <dbReference type="EMBL" id="VDP93687.1"/>
    </source>
</evidence>
<dbReference type="Proteomes" id="UP000272942">
    <property type="component" value="Unassembled WGS sequence"/>
</dbReference>
<accession>A0A183BB30</accession>
<evidence type="ECO:0000313" key="3">
    <source>
        <dbReference type="WBParaSite" id="ECPE_0001645801-mRNA-1"/>
    </source>
</evidence>
<keyword evidence="2" id="KW-1185">Reference proteome</keyword>
<sequence length="161" mass="18488">MPCDYQILVLFELHARESGPTSPKEIIRVLHDHCSQSIPSTTLTHHECDLLRTLSELNCLYAESLDVLLRCQPCGAKLGVSHTKFKLPPLEDAQNNEEIGLDLSQDSLRGRRQFQRQMEEGRRAQMWFEYGYVQISGSICEFSGSKCKMHDDDCSIDFIYF</sequence>
<reference evidence="3" key="1">
    <citation type="submission" date="2016-06" db="UniProtKB">
        <authorList>
            <consortium name="WormBaseParasite"/>
        </authorList>
    </citation>
    <scope>IDENTIFICATION</scope>
</reference>
<protein>
    <submittedName>
        <fullName evidence="3">RPA_interact_C domain-containing protein</fullName>
    </submittedName>
</protein>
<reference evidence="1 2" key="2">
    <citation type="submission" date="2018-11" db="EMBL/GenBank/DDBJ databases">
        <authorList>
            <consortium name="Pathogen Informatics"/>
        </authorList>
    </citation>
    <scope>NUCLEOTIDE SEQUENCE [LARGE SCALE GENOMIC DNA]</scope>
    <source>
        <strain evidence="1 2">Egypt</strain>
    </source>
</reference>
<evidence type="ECO:0000313" key="2">
    <source>
        <dbReference type="Proteomes" id="UP000272942"/>
    </source>
</evidence>
<organism evidence="3">
    <name type="scientific">Echinostoma caproni</name>
    <dbReference type="NCBI Taxonomy" id="27848"/>
    <lineage>
        <taxon>Eukaryota</taxon>
        <taxon>Metazoa</taxon>
        <taxon>Spiralia</taxon>
        <taxon>Lophotrochozoa</taxon>
        <taxon>Platyhelminthes</taxon>
        <taxon>Trematoda</taxon>
        <taxon>Digenea</taxon>
        <taxon>Plagiorchiida</taxon>
        <taxon>Echinostomata</taxon>
        <taxon>Echinostomatoidea</taxon>
        <taxon>Echinostomatidae</taxon>
        <taxon>Echinostoma</taxon>
    </lineage>
</organism>
<gene>
    <name evidence="1" type="ORF">ECPE_LOCUS16415</name>
</gene>
<dbReference type="EMBL" id="UZAN01064226">
    <property type="protein sequence ID" value="VDP93687.1"/>
    <property type="molecule type" value="Genomic_DNA"/>
</dbReference>
<name>A0A183BB30_9TREM</name>
<dbReference type="WBParaSite" id="ECPE_0001645801-mRNA-1">
    <property type="protein sequence ID" value="ECPE_0001645801-mRNA-1"/>
    <property type="gene ID" value="ECPE_0001645801"/>
</dbReference>
<dbReference type="AlphaFoldDB" id="A0A183BB30"/>
<proteinExistence type="predicted"/>